<keyword evidence="3" id="KW-1185">Reference proteome</keyword>
<evidence type="ECO:0000256" key="1">
    <source>
        <dbReference type="SAM" id="MobiDB-lite"/>
    </source>
</evidence>
<feature type="compositionally biased region" description="Basic and acidic residues" evidence="1">
    <location>
        <begin position="15"/>
        <end position="30"/>
    </location>
</feature>
<name>D8M7K4_BLAHO</name>
<dbReference type="GeneID" id="24920894"/>
<proteinExistence type="predicted"/>
<dbReference type="Proteomes" id="UP000008312">
    <property type="component" value="Unassembled WGS sequence"/>
</dbReference>
<dbReference type="InParanoid" id="D8M7K4"/>
<feature type="compositionally biased region" description="Basic residues" evidence="1">
    <location>
        <begin position="55"/>
        <end position="70"/>
    </location>
</feature>
<dbReference type="AlphaFoldDB" id="D8M7K4"/>
<accession>D8M7K4</accession>
<reference evidence="2" key="1">
    <citation type="submission" date="2010-02" db="EMBL/GenBank/DDBJ databases">
        <title>Sequencing and annotation of the Blastocystis hominis genome.</title>
        <authorList>
            <person name="Wincker P."/>
        </authorList>
    </citation>
    <scope>NUCLEOTIDE SEQUENCE</scope>
    <source>
        <strain evidence="2">Singapore isolate B</strain>
    </source>
</reference>
<dbReference type="EMBL" id="FN668672">
    <property type="protein sequence ID" value="CBK24043.2"/>
    <property type="molecule type" value="Genomic_DNA"/>
</dbReference>
<gene>
    <name evidence="2" type="ORF">GSBLH_T00003832001</name>
</gene>
<evidence type="ECO:0000313" key="3">
    <source>
        <dbReference type="Proteomes" id="UP000008312"/>
    </source>
</evidence>
<sequence>MVPNLPGLRAPQAPARREPHFLLLRTENRQRRERRSLPNDPHAPHPPFFPEQRIARSHAPRARVPPHRRAVPSVPRLRAGGPADDRVVGRPVERADFPLLHVVAHRGDAREDAERGRVVGASVAERAGEGVAVLVLQRGVRVEVDVEAKEGCEVG</sequence>
<protein>
    <submittedName>
        <fullName evidence="2">Uncharacterized protein</fullName>
    </submittedName>
</protein>
<organism evidence="2">
    <name type="scientific">Blastocystis hominis</name>
    <dbReference type="NCBI Taxonomy" id="12968"/>
    <lineage>
        <taxon>Eukaryota</taxon>
        <taxon>Sar</taxon>
        <taxon>Stramenopiles</taxon>
        <taxon>Bigyra</taxon>
        <taxon>Opalozoa</taxon>
        <taxon>Opalinata</taxon>
        <taxon>Blastocystidae</taxon>
        <taxon>Blastocystis</taxon>
    </lineage>
</organism>
<feature type="region of interest" description="Disordered" evidence="1">
    <location>
        <begin position="1"/>
        <end position="89"/>
    </location>
</feature>
<dbReference type="RefSeq" id="XP_012898091.1">
    <property type="nucleotide sequence ID" value="XM_013042637.1"/>
</dbReference>
<evidence type="ECO:0000313" key="2">
    <source>
        <dbReference type="EMBL" id="CBK24043.2"/>
    </source>
</evidence>